<dbReference type="AlphaFoldDB" id="A0A1A9VT69"/>
<organism evidence="1 2">
    <name type="scientific">Glossina austeni</name>
    <name type="common">Savannah tsetse fly</name>
    <dbReference type="NCBI Taxonomy" id="7395"/>
    <lineage>
        <taxon>Eukaryota</taxon>
        <taxon>Metazoa</taxon>
        <taxon>Ecdysozoa</taxon>
        <taxon>Arthropoda</taxon>
        <taxon>Hexapoda</taxon>
        <taxon>Insecta</taxon>
        <taxon>Pterygota</taxon>
        <taxon>Neoptera</taxon>
        <taxon>Endopterygota</taxon>
        <taxon>Diptera</taxon>
        <taxon>Brachycera</taxon>
        <taxon>Muscomorpha</taxon>
        <taxon>Hippoboscoidea</taxon>
        <taxon>Glossinidae</taxon>
        <taxon>Glossina</taxon>
    </lineage>
</organism>
<reference evidence="1" key="1">
    <citation type="submission" date="2020-05" db="UniProtKB">
        <authorList>
            <consortium name="EnsemblMetazoa"/>
        </authorList>
    </citation>
    <scope>IDENTIFICATION</scope>
    <source>
        <strain evidence="1">TTRI</strain>
    </source>
</reference>
<dbReference type="VEuPathDB" id="VectorBase:GAUT046713"/>
<accession>A0A1A9VT69</accession>
<protein>
    <submittedName>
        <fullName evidence="1">Uncharacterized protein</fullName>
    </submittedName>
</protein>
<keyword evidence="2" id="KW-1185">Reference proteome</keyword>
<sequence>MVMLSTAWRPSLPQLKKLKVEEKQSRAEEEEEQQQRTTYVAVLTYIEAHIHLSKASKYHQQRVNQHPYYCNDIVVYNSINGNIRIIVYMLRPYSGCATTTTTTILPSHREFCSAKSYKTIESCYDYLLELSLLKLDQNPLMPD</sequence>
<evidence type="ECO:0000313" key="2">
    <source>
        <dbReference type="Proteomes" id="UP000078200"/>
    </source>
</evidence>
<evidence type="ECO:0000313" key="1">
    <source>
        <dbReference type="EnsemblMetazoa" id="GAUT046713-PA"/>
    </source>
</evidence>
<name>A0A1A9VT69_GLOAU</name>
<dbReference type="Proteomes" id="UP000078200">
    <property type="component" value="Unassembled WGS sequence"/>
</dbReference>
<proteinExistence type="predicted"/>
<dbReference type="EnsemblMetazoa" id="GAUT046713-RA">
    <property type="protein sequence ID" value="GAUT046713-PA"/>
    <property type="gene ID" value="GAUT046713"/>
</dbReference>